<protein>
    <submittedName>
        <fullName evidence="1">Uncharacterized protein</fullName>
    </submittedName>
</protein>
<accession>A0A418SST3</accession>
<dbReference type="EMBL" id="QZCG01000009">
    <property type="protein sequence ID" value="RJE84033.1"/>
    <property type="molecule type" value="Genomic_DNA"/>
</dbReference>
<sequence>MQVTFPHQQLFKEVQFYPVGMSLDPQRSISGAETIVPTMRGRWIAAATFQLIGEADSLEWRAFLAQMEGRVGTTLVPALSMFRPKDRDGHDLGFGDAAGIAHAQSWEHFGFENGNVERMTVAANAPLRAMQIDVTLGNTTGIRPGQDFSIGERLYRVQAHWQPDANTHRLMITPALREAVTAGARVEIEKPVCRMRFVSETEGQFPESKEIGAIVTCNFEEAI</sequence>
<dbReference type="OrthoDB" id="7594100at2"/>
<name>A0A418SST3_9RHOB</name>
<dbReference type="RefSeq" id="WP_119749763.1">
    <property type="nucleotide sequence ID" value="NZ_QZCG01000009.1"/>
</dbReference>
<keyword evidence="2" id="KW-1185">Reference proteome</keyword>
<reference evidence="2" key="1">
    <citation type="submission" date="2018-09" db="EMBL/GenBank/DDBJ databases">
        <title>Acidovorax cavernicola nov. sp. isolated from Gruta de las Maravillas (Aracena, Spain).</title>
        <authorList>
            <person name="Jurado V."/>
            <person name="Gutierrez-Patricio S."/>
            <person name="Gonzalez-Pimentel J.L."/>
            <person name="Miller A.Z."/>
            <person name="Laiz L."/>
            <person name="Saiz-Jimenez C."/>
        </authorList>
    </citation>
    <scope>NUCLEOTIDE SEQUENCE [LARGE SCALE GENOMIC DNA]</scope>
    <source>
        <strain evidence="2">1011MAR3C25</strain>
    </source>
</reference>
<organism evidence="1 2">
    <name type="scientific">Paracoccus onubensis</name>
    <dbReference type="NCBI Taxonomy" id="1675788"/>
    <lineage>
        <taxon>Bacteria</taxon>
        <taxon>Pseudomonadati</taxon>
        <taxon>Pseudomonadota</taxon>
        <taxon>Alphaproteobacteria</taxon>
        <taxon>Rhodobacterales</taxon>
        <taxon>Paracoccaceae</taxon>
        <taxon>Paracoccus</taxon>
    </lineage>
</organism>
<evidence type="ECO:0000313" key="1">
    <source>
        <dbReference type="EMBL" id="RJE84033.1"/>
    </source>
</evidence>
<dbReference type="AlphaFoldDB" id="A0A418SST3"/>
<dbReference type="Proteomes" id="UP000284202">
    <property type="component" value="Unassembled WGS sequence"/>
</dbReference>
<proteinExistence type="predicted"/>
<comment type="caution">
    <text evidence="1">The sequence shown here is derived from an EMBL/GenBank/DDBJ whole genome shotgun (WGS) entry which is preliminary data.</text>
</comment>
<evidence type="ECO:0000313" key="2">
    <source>
        <dbReference type="Proteomes" id="UP000284202"/>
    </source>
</evidence>
<gene>
    <name evidence="1" type="ORF">D3P04_13540</name>
</gene>